<proteinExistence type="predicted"/>
<reference evidence="3" key="1">
    <citation type="submission" date="2016-11" db="UniProtKB">
        <authorList>
            <consortium name="WormBaseParasite"/>
        </authorList>
    </citation>
    <scope>IDENTIFICATION</scope>
</reference>
<feature type="transmembrane region" description="Helical" evidence="1">
    <location>
        <begin position="120"/>
        <end position="149"/>
    </location>
</feature>
<sequence>MTYKAHIVIGVGYVLASLVLFALNALLWLVCKRKEYRTRTYKIIRHLCFACMMQLTIFMVSGAMTIAQNNFGYVNDKVCGALIQSGWFLYIGLSLTLAVDRLFTFLGYTHSPIWNAISFALLVASWLMWSVFLVFLLLPDFAMTYVGFYRWDYNDDRQIMIKVEKIVDFSAYIVVFTIYIIVFVFFLKMRCLSPSSNTQWIHMEFRLLTVAAISFSYEMIFDVFWFWGRDFIPNGILADCLANVLWILDCGLFAALTFVISRSIRRKVFFMVCKRHIKITVASTNLQQK</sequence>
<name>A0A1I8AUS6_9BILA</name>
<accession>A0A1I8AUS6</accession>
<dbReference type="Proteomes" id="UP000095287">
    <property type="component" value="Unplaced"/>
</dbReference>
<evidence type="ECO:0000256" key="1">
    <source>
        <dbReference type="SAM" id="Phobius"/>
    </source>
</evidence>
<dbReference type="WBParaSite" id="L893_g9428.t1">
    <property type="protein sequence ID" value="L893_g9428.t1"/>
    <property type="gene ID" value="L893_g9428"/>
</dbReference>
<feature type="transmembrane region" description="Helical" evidence="1">
    <location>
        <begin position="240"/>
        <end position="261"/>
    </location>
</feature>
<dbReference type="AlphaFoldDB" id="A0A1I8AUS6"/>
<organism evidence="2 3">
    <name type="scientific">Steinernema glaseri</name>
    <dbReference type="NCBI Taxonomy" id="37863"/>
    <lineage>
        <taxon>Eukaryota</taxon>
        <taxon>Metazoa</taxon>
        <taxon>Ecdysozoa</taxon>
        <taxon>Nematoda</taxon>
        <taxon>Chromadorea</taxon>
        <taxon>Rhabditida</taxon>
        <taxon>Tylenchina</taxon>
        <taxon>Panagrolaimomorpha</taxon>
        <taxon>Strongyloidoidea</taxon>
        <taxon>Steinernematidae</taxon>
        <taxon>Steinernema</taxon>
    </lineage>
</organism>
<feature type="transmembrane region" description="Helical" evidence="1">
    <location>
        <begin position="87"/>
        <end position="108"/>
    </location>
</feature>
<feature type="transmembrane region" description="Helical" evidence="1">
    <location>
        <begin position="169"/>
        <end position="187"/>
    </location>
</feature>
<feature type="transmembrane region" description="Helical" evidence="1">
    <location>
        <begin position="43"/>
        <end position="67"/>
    </location>
</feature>
<evidence type="ECO:0000313" key="3">
    <source>
        <dbReference type="WBParaSite" id="L893_g9428.t1"/>
    </source>
</evidence>
<dbReference type="SUPFAM" id="SSF81321">
    <property type="entry name" value="Family A G protein-coupled receptor-like"/>
    <property type="match status" value="1"/>
</dbReference>
<keyword evidence="1" id="KW-1133">Transmembrane helix</keyword>
<keyword evidence="1" id="KW-0812">Transmembrane</keyword>
<feature type="transmembrane region" description="Helical" evidence="1">
    <location>
        <begin position="207"/>
        <end position="228"/>
    </location>
</feature>
<feature type="transmembrane region" description="Helical" evidence="1">
    <location>
        <begin position="6"/>
        <end position="31"/>
    </location>
</feature>
<keyword evidence="2" id="KW-1185">Reference proteome</keyword>
<evidence type="ECO:0000313" key="2">
    <source>
        <dbReference type="Proteomes" id="UP000095287"/>
    </source>
</evidence>
<protein>
    <submittedName>
        <fullName evidence="3">G_PROTEIN_RECEP_F1_2 domain-containing protein</fullName>
    </submittedName>
</protein>
<keyword evidence="1" id="KW-0472">Membrane</keyword>